<evidence type="ECO:0000259" key="4">
    <source>
        <dbReference type="PROSITE" id="PS50203"/>
    </source>
</evidence>
<feature type="region of interest" description="Disordered" evidence="3">
    <location>
        <begin position="1471"/>
        <end position="1493"/>
    </location>
</feature>
<dbReference type="InterPro" id="IPR054093">
    <property type="entry name" value="Androglobin_II"/>
</dbReference>
<feature type="compositionally biased region" description="Basic and acidic residues" evidence="3">
    <location>
        <begin position="418"/>
        <end position="429"/>
    </location>
</feature>
<feature type="coiled-coil region" evidence="2">
    <location>
        <begin position="1691"/>
        <end position="1719"/>
    </location>
</feature>
<feature type="compositionally biased region" description="Polar residues" evidence="3">
    <location>
        <begin position="1478"/>
        <end position="1487"/>
    </location>
</feature>
<evidence type="ECO:0000313" key="5">
    <source>
        <dbReference type="EMBL" id="JAP57894.1"/>
    </source>
</evidence>
<feature type="region of interest" description="Disordered" evidence="3">
    <location>
        <begin position="1306"/>
        <end position="1431"/>
    </location>
</feature>
<dbReference type="InterPro" id="IPR053033">
    <property type="entry name" value="Androglobin-like"/>
</dbReference>
<dbReference type="Pfam" id="PF00648">
    <property type="entry name" value="Peptidase_C2"/>
    <property type="match status" value="1"/>
</dbReference>
<feature type="compositionally biased region" description="Polar residues" evidence="3">
    <location>
        <begin position="262"/>
        <end position="271"/>
    </location>
</feature>
<dbReference type="PROSITE" id="PS50096">
    <property type="entry name" value="IQ"/>
    <property type="match status" value="1"/>
</dbReference>
<feature type="region of interest" description="Disordered" evidence="3">
    <location>
        <begin position="1749"/>
        <end position="1794"/>
    </location>
</feature>
<dbReference type="PANTHER" id="PTHR46298">
    <property type="entry name" value="ANDROGLOBIN"/>
    <property type="match status" value="1"/>
</dbReference>
<feature type="region of interest" description="Disordered" evidence="3">
    <location>
        <begin position="1575"/>
        <end position="1600"/>
    </location>
</feature>
<dbReference type="SUPFAM" id="SSF54001">
    <property type="entry name" value="Cysteine proteinases"/>
    <property type="match status" value="1"/>
</dbReference>
<feature type="region of interest" description="Disordered" evidence="3">
    <location>
        <begin position="418"/>
        <end position="468"/>
    </location>
</feature>
<sequence>MPKTTLDVSSTRRAMFWPEWSEADIASEKWDTVAKRKDIKKTSEQVPLFEDLEGQNAFPPGQMPFRLIRSTDFFGVKPVIKTGNRINGSEIMRQNSHLLNSKLIHSMITDIIMLWDFMKVESEKVNNTDRRPTWTPWEHIYPQNKSGDNVKSPVFNQTGKYAIKLFWLGSWRKLYVDDNLPLNQQNQLLLPVSENFGELWLLLLAKALLKVALLSADPSESFSTVHCLTGWLPHRMFLNRNSPLGTWNYLNCILTTWKRGESSPQKTATDSRISDALAEKTASSPSKAKSKDSDAVKPQTIIDDSQKLLIAFGRQNRLPDRNFKNITKKDHNKIHRLFEEDFPKVLVKCTRSISLVSSSDTKPIPSWKSVRPRVDFRYAAQHPESTQENEPIQSLLLQFCIPKNTTTEEETINCIPTEKIDSAKARETEEQPSSKQPAHKPTKHHRATTANTTPTEAEIKEPPETPEPRLEECWIDVEDFCELFSSFQVFHQVQHGFSSKTLTGIQVAESNYAKSTDQLLFIDELKPIELVFCLSAVSCWPPPYVEALDTSENSATLTDSPGEAPDLKTDHLDPRAGDRRGTEGHSVVSPDLPSSSAQSRSKRTIPVAKLRVELYRCLSSNGGPPVRSLQTSGVQCFGLKLSPGRHCFRLLIEAPVAFHLQIIAYVDAVNSSSPSSGLASGPESAGGVADISVAATTTTNPTPRKNTLTMLRRGTARSSSIVPSAAGAVSMASVENRRQKSAGGSGGSRCILTTEAQLLSDLFRAPLRAGEHGAALLRVTAALFRAYNAIEGVIGELTRERPINKLRKPPAPVAQTALALEANSEALEDAVQMFEGTRKELFHTLAPDWPDSEGFSSSKIARTISNIFIEKLRDLLLRRMKSEGILPTAELNFAWRAIFRIFSGNNPFRISYQPVTDTEQNDAESSLFTFTDIQKATAAAALIQAGYRGYRTRQILATTKLSTLLAFIRSIDFHKFRGSDAGNTGRTVSTRKQSSIPVQQFGLKQASGGSLLRAIKRVCTGAMKLELLLTKSSVADGIDLLREINAAVASATKETTQNAVLLTSTTITTPLYAFLADDVCFLTHCEYSGTFRPAAWVARHRILGFMAPAEAAYDTARLGILFQETFYVPPLSGQTLICRVIFSSQAEPWQLLILDNRTSEVKCKLTGQPEEELQVFAQNDFGYTFIGLGPPTSPASASWQLQLIGDGSRGQMGLLWPVMGSSNSLRTAACCEEYAGPYEPSSNGLLFRYTLQSLYRQTVTIHARLSAAHVPLRLILRTKDRVLRLREGCGEAIIFGCHLPAYSGPDSLSASSPSISSRTSQRSAGQQVVKEPLDPAARPSRKREKTSSGRSTTIVKRDREEQHAAFSAEGRFGQRERQPEAKQPESSRINPTGLTTRRGKPQTSPTPANPVPNPPPLHGLGPAPDHGPLPSPYSLLEDSLFLEAYVDPTAWPITGANWKFLQELRNKRKEELKASFPSRPSSTNASQGDGPVIRERPTKETQKVRAVARTAVALPNIANWALRVYYDPEFSDGLSLLPQEPSASELRAYKREWEEAEPGRMERAAESRRRYLESLKTEGQWSPGLEGEKSGDSFSGKAQNTKDTDFATAASIEDLNAIAPPPADWDKEADIYVSEAKLVAFRKYPPEHAALLIDPPIQRRALAHEQIAREVIVDSSSRPSYSVRKVTRQFIDALENHVNEEITARNEEKQQQIETAVKLQLAVSKMRSEYYKNCSEYRQTTLAPTGAVGEARPAANLQPSMEAAPGYSSRMGSLARDGKQERGASRIKKIPTKS</sequence>
<accession>A0A0X3Q1S2</accession>
<feature type="compositionally biased region" description="Basic and acidic residues" evidence="3">
    <location>
        <begin position="565"/>
        <end position="583"/>
    </location>
</feature>
<evidence type="ECO:0000256" key="3">
    <source>
        <dbReference type="SAM" id="MobiDB-lite"/>
    </source>
</evidence>
<dbReference type="InterPro" id="IPR001300">
    <property type="entry name" value="Peptidase_C2_calpain_cat"/>
</dbReference>
<reference evidence="5" key="1">
    <citation type="submission" date="2016-01" db="EMBL/GenBank/DDBJ databases">
        <title>Reference transcriptome for the parasite Schistocephalus solidus: insights into the molecular evolution of parasitism.</title>
        <authorList>
            <person name="Hebert F.O."/>
            <person name="Grambauer S."/>
            <person name="Barber I."/>
            <person name="Landry C.R."/>
            <person name="Aubin-Horth N."/>
        </authorList>
    </citation>
    <scope>NUCLEOTIDE SEQUENCE</scope>
</reference>
<feature type="compositionally biased region" description="Basic residues" evidence="3">
    <location>
        <begin position="1785"/>
        <end position="1794"/>
    </location>
</feature>
<protein>
    <recommendedName>
        <fullName evidence="4">Calpain catalytic domain-containing protein</fullName>
    </recommendedName>
</protein>
<name>A0A0X3Q1S2_SCHSO</name>
<evidence type="ECO:0000256" key="2">
    <source>
        <dbReference type="SAM" id="Coils"/>
    </source>
</evidence>
<keyword evidence="2" id="KW-0175">Coiled coil</keyword>
<feature type="region of interest" description="Disordered" evidence="3">
    <location>
        <begin position="554"/>
        <end position="603"/>
    </location>
</feature>
<feature type="compositionally biased region" description="Low complexity" evidence="3">
    <location>
        <begin position="1306"/>
        <end position="1323"/>
    </location>
</feature>
<dbReference type="Pfam" id="PF22068">
    <property type="entry name" value="Androglobin_II"/>
    <property type="match status" value="1"/>
</dbReference>
<proteinExistence type="predicted"/>
<feature type="compositionally biased region" description="Basic and acidic residues" evidence="3">
    <location>
        <begin position="1372"/>
        <end position="1385"/>
    </location>
</feature>
<comment type="caution">
    <text evidence="1">Lacks conserved residue(s) required for the propagation of feature annotation.</text>
</comment>
<feature type="compositionally biased region" description="Polar residues" evidence="3">
    <location>
        <begin position="1386"/>
        <end position="1395"/>
    </location>
</feature>
<feature type="compositionally biased region" description="Pro residues" evidence="3">
    <location>
        <begin position="1407"/>
        <end position="1417"/>
    </location>
</feature>
<organism evidence="5">
    <name type="scientific">Schistocephalus solidus</name>
    <name type="common">Tapeworm</name>
    <dbReference type="NCBI Taxonomy" id="70667"/>
    <lineage>
        <taxon>Eukaryota</taxon>
        <taxon>Metazoa</taxon>
        <taxon>Spiralia</taxon>
        <taxon>Lophotrochozoa</taxon>
        <taxon>Platyhelminthes</taxon>
        <taxon>Cestoda</taxon>
        <taxon>Eucestoda</taxon>
        <taxon>Diphyllobothriidea</taxon>
        <taxon>Diphyllobothriidae</taxon>
        <taxon>Schistocephalus</taxon>
    </lineage>
</organism>
<feature type="compositionally biased region" description="Basic and acidic residues" evidence="3">
    <location>
        <begin position="457"/>
        <end position="468"/>
    </location>
</feature>
<feature type="domain" description="Calpain catalytic" evidence="4">
    <location>
        <begin position="139"/>
        <end position="211"/>
    </location>
</feature>
<gene>
    <name evidence="5" type="ORF">TR160173</name>
</gene>
<dbReference type="EMBL" id="GEEE01005331">
    <property type="protein sequence ID" value="JAP57894.1"/>
    <property type="molecule type" value="Transcribed_RNA"/>
</dbReference>
<dbReference type="InterPro" id="IPR038765">
    <property type="entry name" value="Papain-like_cys_pep_sf"/>
</dbReference>
<dbReference type="PANTHER" id="PTHR46298:SF1">
    <property type="entry name" value="ANDROGLOBIN"/>
    <property type="match status" value="1"/>
</dbReference>
<evidence type="ECO:0000256" key="1">
    <source>
        <dbReference type="PROSITE-ProRule" id="PRU00239"/>
    </source>
</evidence>
<feature type="compositionally biased region" description="Basic residues" evidence="3">
    <location>
        <begin position="437"/>
        <end position="447"/>
    </location>
</feature>
<feature type="region of interest" description="Disordered" evidence="3">
    <location>
        <begin position="262"/>
        <end position="297"/>
    </location>
</feature>
<dbReference type="GO" id="GO:0006508">
    <property type="term" value="P:proteolysis"/>
    <property type="evidence" value="ECO:0007669"/>
    <property type="project" value="InterPro"/>
</dbReference>
<dbReference type="GO" id="GO:0004198">
    <property type="term" value="F:calcium-dependent cysteine-type endopeptidase activity"/>
    <property type="evidence" value="ECO:0007669"/>
    <property type="project" value="InterPro"/>
</dbReference>
<dbReference type="PROSITE" id="PS50203">
    <property type="entry name" value="CALPAIN_CAT"/>
    <property type="match status" value="1"/>
</dbReference>